<gene>
    <name evidence="6" type="ORF">ACFPGP_07915</name>
</gene>
<accession>A0ABW0BHM1</accession>
<dbReference type="GO" id="GO:0008168">
    <property type="term" value="F:methyltransferase activity"/>
    <property type="evidence" value="ECO:0007669"/>
    <property type="project" value="UniProtKB-KW"/>
</dbReference>
<dbReference type="GO" id="GO:0032259">
    <property type="term" value="P:methylation"/>
    <property type="evidence" value="ECO:0007669"/>
    <property type="project" value="UniProtKB-KW"/>
</dbReference>
<dbReference type="InterPro" id="IPR013216">
    <property type="entry name" value="Methyltransf_11"/>
</dbReference>
<dbReference type="PANTHER" id="PTHR44942:SF4">
    <property type="entry name" value="METHYLTRANSFERASE TYPE 11 DOMAIN-CONTAINING PROTEIN"/>
    <property type="match status" value="1"/>
</dbReference>
<reference evidence="7" key="1">
    <citation type="journal article" date="2019" name="Int. J. Syst. Evol. Microbiol.">
        <title>The Global Catalogue of Microorganisms (GCM) 10K type strain sequencing project: providing services to taxonomists for standard genome sequencing and annotation.</title>
        <authorList>
            <consortium name="The Broad Institute Genomics Platform"/>
            <consortium name="The Broad Institute Genome Sequencing Center for Infectious Disease"/>
            <person name="Wu L."/>
            <person name="Ma J."/>
        </authorList>
    </citation>
    <scope>NUCLEOTIDE SEQUENCE [LARGE SCALE GENOMIC DNA]</scope>
    <source>
        <strain evidence="7">DFY41</strain>
    </source>
</reference>
<keyword evidence="2 6" id="KW-0489">Methyltransferase</keyword>
<comment type="similarity">
    <text evidence="1">Belongs to the methyltransferase superfamily.</text>
</comment>
<evidence type="ECO:0000313" key="7">
    <source>
        <dbReference type="Proteomes" id="UP001596087"/>
    </source>
</evidence>
<proteinExistence type="inferred from homology"/>
<evidence type="ECO:0000259" key="5">
    <source>
        <dbReference type="Pfam" id="PF08241"/>
    </source>
</evidence>
<dbReference type="PANTHER" id="PTHR44942">
    <property type="entry name" value="METHYLTRANSF_11 DOMAIN-CONTAINING PROTEIN"/>
    <property type="match status" value="1"/>
</dbReference>
<evidence type="ECO:0000256" key="1">
    <source>
        <dbReference type="ARBA" id="ARBA00008361"/>
    </source>
</evidence>
<dbReference type="RefSeq" id="WP_378589043.1">
    <property type="nucleotide sequence ID" value="NZ_JBHSKD010000008.1"/>
</dbReference>
<dbReference type="EC" id="2.1.1.-" evidence="6"/>
<keyword evidence="3 6" id="KW-0808">Transferase</keyword>
<dbReference type="InterPro" id="IPR029063">
    <property type="entry name" value="SAM-dependent_MTases_sf"/>
</dbReference>
<evidence type="ECO:0000256" key="3">
    <source>
        <dbReference type="ARBA" id="ARBA00022679"/>
    </source>
</evidence>
<dbReference type="Proteomes" id="UP001596087">
    <property type="component" value="Unassembled WGS sequence"/>
</dbReference>
<keyword evidence="7" id="KW-1185">Reference proteome</keyword>
<dbReference type="Pfam" id="PF08241">
    <property type="entry name" value="Methyltransf_11"/>
    <property type="match status" value="1"/>
</dbReference>
<evidence type="ECO:0000256" key="4">
    <source>
        <dbReference type="SAM" id="MobiDB-lite"/>
    </source>
</evidence>
<dbReference type="Gene3D" id="3.40.50.150">
    <property type="entry name" value="Vaccinia Virus protein VP39"/>
    <property type="match status" value="1"/>
</dbReference>
<evidence type="ECO:0000256" key="2">
    <source>
        <dbReference type="ARBA" id="ARBA00022603"/>
    </source>
</evidence>
<organism evidence="6 7">
    <name type="scientific">Nocardioides taihuensis</name>
    <dbReference type="NCBI Taxonomy" id="1835606"/>
    <lineage>
        <taxon>Bacteria</taxon>
        <taxon>Bacillati</taxon>
        <taxon>Actinomycetota</taxon>
        <taxon>Actinomycetes</taxon>
        <taxon>Propionibacteriales</taxon>
        <taxon>Nocardioidaceae</taxon>
        <taxon>Nocardioides</taxon>
    </lineage>
</organism>
<dbReference type="SUPFAM" id="SSF53335">
    <property type="entry name" value="S-adenosyl-L-methionine-dependent methyltransferases"/>
    <property type="match status" value="1"/>
</dbReference>
<feature type="domain" description="Methyltransferase type 11" evidence="5">
    <location>
        <begin position="43"/>
        <end position="132"/>
    </location>
</feature>
<protein>
    <submittedName>
        <fullName evidence="6">Class I SAM-dependent methyltransferase</fullName>
        <ecNumber evidence="6">2.1.1.-</ecNumber>
    </submittedName>
</protein>
<evidence type="ECO:0000313" key="6">
    <source>
        <dbReference type="EMBL" id="MFC5176595.1"/>
    </source>
</evidence>
<feature type="region of interest" description="Disordered" evidence="4">
    <location>
        <begin position="246"/>
        <end position="285"/>
    </location>
</feature>
<dbReference type="EMBL" id="JBHSKD010000008">
    <property type="protein sequence ID" value="MFC5176595.1"/>
    <property type="molecule type" value="Genomic_DNA"/>
</dbReference>
<name>A0ABW0BHM1_9ACTN</name>
<dbReference type="InterPro" id="IPR051052">
    <property type="entry name" value="Diverse_substrate_MTase"/>
</dbReference>
<dbReference type="CDD" id="cd02440">
    <property type="entry name" value="AdoMet_MTases"/>
    <property type="match status" value="1"/>
</dbReference>
<comment type="caution">
    <text evidence="6">The sequence shown here is derived from an EMBL/GenBank/DDBJ whole genome shotgun (WGS) entry which is preliminary data.</text>
</comment>
<sequence length="285" mass="31324">MDDEILRHARSFGSVAEAYDRGRPSFPREAAAWLVGRDAAVVLEVGAGTGKLTQQLVALGHDVHATEPDPEMLAVLQRDLPDTRATRASAEELPVPDRSVDVVVAAQSFHWFDHERALAEFARVLRPGGHVALVWNSRDERIPWVRRLGRLIGSQDQVASASAEPLVLAEQFGYVEEASFTHWQQINRQSLQDLVLSRSNIATLDEHDRAARLAEVVAFYDDFGRGYDGMQLPYVAHCYRAQLLGRTGDQSEPGGPDRGPGSPPAEPPTDGDDGGDSDLLLIDFR</sequence>